<proteinExistence type="predicted"/>
<evidence type="ECO:0000313" key="2">
    <source>
        <dbReference type="EMBL" id="KAF7808020.1"/>
    </source>
</evidence>
<comment type="caution">
    <text evidence="2">The sequence shown here is derived from an EMBL/GenBank/DDBJ whole genome shotgun (WGS) entry which is preliminary data.</text>
</comment>
<reference evidence="2" key="1">
    <citation type="submission" date="2020-09" db="EMBL/GenBank/DDBJ databases">
        <title>Genome-Enabled Discovery of Anthraquinone Biosynthesis in Senna tora.</title>
        <authorList>
            <person name="Kang S.-H."/>
            <person name="Pandey R.P."/>
            <person name="Lee C.-M."/>
            <person name="Sim J.-S."/>
            <person name="Jeong J.-T."/>
            <person name="Choi B.-S."/>
            <person name="Jung M."/>
            <person name="Ginzburg D."/>
            <person name="Zhao K."/>
            <person name="Won S.Y."/>
            <person name="Oh T.-J."/>
            <person name="Yu Y."/>
            <person name="Kim N.-H."/>
            <person name="Lee O.R."/>
            <person name="Lee T.-H."/>
            <person name="Bashyal P."/>
            <person name="Kim T.-S."/>
            <person name="Lee W.-H."/>
            <person name="Kawkins C."/>
            <person name="Kim C.-K."/>
            <person name="Kim J.S."/>
            <person name="Ahn B.O."/>
            <person name="Rhee S.Y."/>
            <person name="Sohng J.K."/>
        </authorList>
    </citation>
    <scope>NUCLEOTIDE SEQUENCE</scope>
    <source>
        <tissue evidence="2">Leaf</tissue>
    </source>
</reference>
<sequence>MTPIRAINPLRFANTTRSDRSFDIQSRFAIQNVYRHDLTDLPYDHEPGLSMKSTRIPKYNAKRSF</sequence>
<name>A0A834SSA4_9FABA</name>
<keyword evidence="3" id="KW-1185">Reference proteome</keyword>
<evidence type="ECO:0000313" key="3">
    <source>
        <dbReference type="Proteomes" id="UP000634136"/>
    </source>
</evidence>
<protein>
    <submittedName>
        <fullName evidence="2">Uncharacterized protein</fullName>
    </submittedName>
</protein>
<dbReference type="EMBL" id="JAAIUW010000012">
    <property type="protein sequence ID" value="KAF7808020.1"/>
    <property type="molecule type" value="Genomic_DNA"/>
</dbReference>
<accession>A0A834SSA4</accession>
<dbReference type="Proteomes" id="UP000634136">
    <property type="component" value="Unassembled WGS sequence"/>
</dbReference>
<gene>
    <name evidence="2" type="ORF">G2W53_040181</name>
</gene>
<evidence type="ECO:0000256" key="1">
    <source>
        <dbReference type="SAM" id="MobiDB-lite"/>
    </source>
</evidence>
<dbReference type="AlphaFoldDB" id="A0A834SSA4"/>
<organism evidence="2 3">
    <name type="scientific">Senna tora</name>
    <dbReference type="NCBI Taxonomy" id="362788"/>
    <lineage>
        <taxon>Eukaryota</taxon>
        <taxon>Viridiplantae</taxon>
        <taxon>Streptophyta</taxon>
        <taxon>Embryophyta</taxon>
        <taxon>Tracheophyta</taxon>
        <taxon>Spermatophyta</taxon>
        <taxon>Magnoliopsida</taxon>
        <taxon>eudicotyledons</taxon>
        <taxon>Gunneridae</taxon>
        <taxon>Pentapetalae</taxon>
        <taxon>rosids</taxon>
        <taxon>fabids</taxon>
        <taxon>Fabales</taxon>
        <taxon>Fabaceae</taxon>
        <taxon>Caesalpinioideae</taxon>
        <taxon>Cassia clade</taxon>
        <taxon>Senna</taxon>
    </lineage>
</organism>
<feature type="region of interest" description="Disordered" evidence="1">
    <location>
        <begin position="41"/>
        <end position="65"/>
    </location>
</feature>